<dbReference type="CDD" id="cd00590">
    <property type="entry name" value="RRM_SF"/>
    <property type="match status" value="1"/>
</dbReference>
<dbReference type="InterPro" id="IPR012677">
    <property type="entry name" value="Nucleotide-bd_a/b_plait_sf"/>
</dbReference>
<comment type="caution">
    <text evidence="4">The sequence shown here is derived from an EMBL/GenBank/DDBJ whole genome shotgun (WGS) entry which is preliminary data.</text>
</comment>
<name>A0A8X6I703_9ARAC</name>
<keyword evidence="1 2" id="KW-0694">RNA-binding</keyword>
<evidence type="ECO:0000313" key="4">
    <source>
        <dbReference type="EMBL" id="GFS32756.1"/>
    </source>
</evidence>
<dbReference type="SMART" id="SM00360">
    <property type="entry name" value="RRM"/>
    <property type="match status" value="1"/>
</dbReference>
<dbReference type="OrthoDB" id="267048at2759"/>
<gene>
    <name evidence="4" type="ORF">TNIN_460611</name>
</gene>
<evidence type="ECO:0000256" key="1">
    <source>
        <dbReference type="ARBA" id="ARBA00022884"/>
    </source>
</evidence>
<dbReference type="InterPro" id="IPR000504">
    <property type="entry name" value="RRM_dom"/>
</dbReference>
<accession>A0A8X6I703</accession>
<keyword evidence="5" id="KW-1185">Reference proteome</keyword>
<dbReference type="AlphaFoldDB" id="A0A8X6I703"/>
<dbReference type="Gene3D" id="3.30.70.330">
    <property type="match status" value="1"/>
</dbReference>
<dbReference type="Pfam" id="PF00076">
    <property type="entry name" value="RRM_1"/>
    <property type="match status" value="1"/>
</dbReference>
<sequence length="159" mass="17773">MDLKTGGNYLKILPVKYIGTRRNRSSALKYKFKGKKYINDLDINQNDRSVPTTARGTKECSLTENNVPKTNFIPKKIFVGNLPYGTEYFDLRQLFKKYGAVNFASVFQSKRINPPGYGFVTFSTESAAKNAIEASKCEGIFLGSKRLEVAPAVDRLSVA</sequence>
<dbReference type="EMBL" id="BMAV01024383">
    <property type="protein sequence ID" value="GFS32756.1"/>
    <property type="molecule type" value="Genomic_DNA"/>
</dbReference>
<dbReference type="PANTHER" id="PTHR15241">
    <property type="entry name" value="TRANSFORMER-2-RELATED"/>
    <property type="match status" value="1"/>
</dbReference>
<protein>
    <recommendedName>
        <fullName evidence="3">RRM domain-containing protein</fullName>
    </recommendedName>
</protein>
<dbReference type="InterPro" id="IPR035979">
    <property type="entry name" value="RBD_domain_sf"/>
</dbReference>
<reference evidence="4" key="1">
    <citation type="submission" date="2020-08" db="EMBL/GenBank/DDBJ databases">
        <title>Multicomponent nature underlies the extraordinary mechanical properties of spider dragline silk.</title>
        <authorList>
            <person name="Kono N."/>
            <person name="Nakamura H."/>
            <person name="Mori M."/>
            <person name="Yoshida Y."/>
            <person name="Ohtoshi R."/>
            <person name="Malay A.D."/>
            <person name="Moran D.A.P."/>
            <person name="Tomita M."/>
            <person name="Numata K."/>
            <person name="Arakawa K."/>
        </authorList>
    </citation>
    <scope>NUCLEOTIDE SEQUENCE</scope>
</reference>
<dbReference type="Proteomes" id="UP000886998">
    <property type="component" value="Unassembled WGS sequence"/>
</dbReference>
<dbReference type="PROSITE" id="PS50102">
    <property type="entry name" value="RRM"/>
    <property type="match status" value="1"/>
</dbReference>
<evidence type="ECO:0000259" key="3">
    <source>
        <dbReference type="PROSITE" id="PS50102"/>
    </source>
</evidence>
<feature type="domain" description="RRM" evidence="3">
    <location>
        <begin position="75"/>
        <end position="154"/>
    </location>
</feature>
<evidence type="ECO:0000313" key="5">
    <source>
        <dbReference type="Proteomes" id="UP000886998"/>
    </source>
</evidence>
<evidence type="ECO:0000256" key="2">
    <source>
        <dbReference type="PROSITE-ProRule" id="PRU00176"/>
    </source>
</evidence>
<proteinExistence type="predicted"/>
<dbReference type="GO" id="GO:0003723">
    <property type="term" value="F:RNA binding"/>
    <property type="evidence" value="ECO:0007669"/>
    <property type="project" value="UniProtKB-UniRule"/>
</dbReference>
<organism evidence="4 5">
    <name type="scientific">Trichonephila inaurata madagascariensis</name>
    <dbReference type="NCBI Taxonomy" id="2747483"/>
    <lineage>
        <taxon>Eukaryota</taxon>
        <taxon>Metazoa</taxon>
        <taxon>Ecdysozoa</taxon>
        <taxon>Arthropoda</taxon>
        <taxon>Chelicerata</taxon>
        <taxon>Arachnida</taxon>
        <taxon>Araneae</taxon>
        <taxon>Araneomorphae</taxon>
        <taxon>Entelegynae</taxon>
        <taxon>Araneoidea</taxon>
        <taxon>Nephilidae</taxon>
        <taxon>Trichonephila</taxon>
        <taxon>Trichonephila inaurata</taxon>
    </lineage>
</organism>
<dbReference type="PANTHER" id="PTHR15241:SF304">
    <property type="entry name" value="RRM DOMAIN-CONTAINING PROTEIN"/>
    <property type="match status" value="1"/>
</dbReference>
<dbReference type="SUPFAM" id="SSF54928">
    <property type="entry name" value="RNA-binding domain, RBD"/>
    <property type="match status" value="1"/>
</dbReference>